<dbReference type="GO" id="GO:0016616">
    <property type="term" value="F:oxidoreductase activity, acting on the CH-OH group of donors, NAD or NADP as acceptor"/>
    <property type="evidence" value="ECO:0007669"/>
    <property type="project" value="InterPro"/>
</dbReference>
<dbReference type="GO" id="GO:0006694">
    <property type="term" value="P:steroid biosynthetic process"/>
    <property type="evidence" value="ECO:0007669"/>
    <property type="project" value="InterPro"/>
</dbReference>
<keyword evidence="5" id="KW-1185">Reference proteome</keyword>
<dbReference type="InterPro" id="IPR050425">
    <property type="entry name" value="NAD(P)_dehydrat-like"/>
</dbReference>
<dbReference type="GeneID" id="68115174"/>
<dbReference type="EMBL" id="VFQX01000004">
    <property type="protein sequence ID" value="KAF0984041.1"/>
    <property type="molecule type" value="Genomic_DNA"/>
</dbReference>
<accession>A0A6A5CA13</accession>
<dbReference type="AlphaFoldDB" id="A0A6A5CA13"/>
<organism evidence="4 5">
    <name type="scientific">Naegleria fowleri</name>
    <name type="common">Brain eating amoeba</name>
    <dbReference type="NCBI Taxonomy" id="5763"/>
    <lineage>
        <taxon>Eukaryota</taxon>
        <taxon>Discoba</taxon>
        <taxon>Heterolobosea</taxon>
        <taxon>Tetramitia</taxon>
        <taxon>Eutetramitia</taxon>
        <taxon>Vahlkampfiidae</taxon>
        <taxon>Naegleria</taxon>
    </lineage>
</organism>
<dbReference type="VEuPathDB" id="AmoebaDB:FDP41_007956"/>
<keyword evidence="1" id="KW-0560">Oxidoreductase</keyword>
<feature type="domain" description="3-beta hydroxysteroid dehydrogenase/isomerase" evidence="3">
    <location>
        <begin position="120"/>
        <end position="199"/>
    </location>
</feature>
<dbReference type="PANTHER" id="PTHR10366:SF564">
    <property type="entry name" value="STEROL-4-ALPHA-CARBOXYLATE 3-DEHYDROGENASE, DECARBOXYLATING"/>
    <property type="match status" value="1"/>
</dbReference>
<feature type="region of interest" description="Disordered" evidence="2">
    <location>
        <begin position="531"/>
        <end position="612"/>
    </location>
</feature>
<evidence type="ECO:0000256" key="2">
    <source>
        <dbReference type="SAM" id="MobiDB-lite"/>
    </source>
</evidence>
<dbReference type="InterPro" id="IPR036291">
    <property type="entry name" value="NAD(P)-bd_dom_sf"/>
</dbReference>
<proteinExistence type="predicted"/>
<dbReference type="Proteomes" id="UP000444721">
    <property type="component" value="Unassembled WGS sequence"/>
</dbReference>
<protein>
    <recommendedName>
        <fullName evidence="3">3-beta hydroxysteroid dehydrogenase/isomerase domain-containing protein</fullName>
    </recommendedName>
</protein>
<dbReference type="VEuPathDB" id="AmoebaDB:NF0037410"/>
<dbReference type="OrthoDB" id="2735536at2759"/>
<evidence type="ECO:0000259" key="3">
    <source>
        <dbReference type="Pfam" id="PF01073"/>
    </source>
</evidence>
<gene>
    <name evidence="4" type="ORF">FDP41_007956</name>
</gene>
<dbReference type="InterPro" id="IPR002225">
    <property type="entry name" value="3Beta_OHSteriod_DH/Estase"/>
</dbReference>
<dbReference type="PANTHER" id="PTHR10366">
    <property type="entry name" value="NAD DEPENDENT EPIMERASE/DEHYDRATASE"/>
    <property type="match status" value="1"/>
</dbReference>
<comment type="caution">
    <text evidence="4">The sequence shown here is derived from an EMBL/GenBank/DDBJ whole genome shotgun (WGS) entry which is preliminary data.</text>
</comment>
<feature type="compositionally biased region" description="Low complexity" evidence="2">
    <location>
        <begin position="506"/>
        <end position="517"/>
    </location>
</feature>
<dbReference type="Pfam" id="PF01073">
    <property type="entry name" value="3Beta_HSD"/>
    <property type="match status" value="1"/>
</dbReference>
<reference evidence="4 5" key="1">
    <citation type="journal article" date="2019" name="Sci. Rep.">
        <title>Nanopore sequencing improves the draft genome of the human pathogenic amoeba Naegleria fowleri.</title>
        <authorList>
            <person name="Liechti N."/>
            <person name="Schurch N."/>
            <person name="Bruggmann R."/>
            <person name="Wittwer M."/>
        </authorList>
    </citation>
    <scope>NUCLEOTIDE SEQUENCE [LARGE SCALE GENOMIC DNA]</scope>
    <source>
        <strain evidence="4 5">ATCC 30894</strain>
    </source>
</reference>
<dbReference type="Gene3D" id="3.40.50.720">
    <property type="entry name" value="NAD(P)-binding Rossmann-like Domain"/>
    <property type="match status" value="2"/>
</dbReference>
<feature type="compositionally biased region" description="Polar residues" evidence="2">
    <location>
        <begin position="584"/>
        <end position="594"/>
    </location>
</feature>
<evidence type="ECO:0000313" key="5">
    <source>
        <dbReference type="Proteomes" id="UP000444721"/>
    </source>
</evidence>
<feature type="region of interest" description="Disordered" evidence="2">
    <location>
        <begin position="487"/>
        <end position="518"/>
    </location>
</feature>
<name>A0A6A5CA13_NAEFO</name>
<evidence type="ECO:0000256" key="1">
    <source>
        <dbReference type="ARBA" id="ARBA00023002"/>
    </source>
</evidence>
<feature type="compositionally biased region" description="Basic and acidic residues" evidence="2">
    <location>
        <begin position="487"/>
        <end position="500"/>
    </location>
</feature>
<evidence type="ECO:0000313" key="4">
    <source>
        <dbReference type="EMBL" id="KAF0984041.1"/>
    </source>
</evidence>
<dbReference type="RefSeq" id="XP_044568754.1">
    <property type="nucleotide sequence ID" value="XM_044711757.1"/>
</dbReference>
<dbReference type="VEuPathDB" id="AmoebaDB:NfTy_004630"/>
<dbReference type="SUPFAM" id="SSF51735">
    <property type="entry name" value="NAD(P)-binding Rossmann-fold domains"/>
    <property type="match status" value="1"/>
</dbReference>
<sequence>MQTRSVDPYFTPTSPSTGQCADFCYPLIPSETKVVILGINSFINRHLAFQLLCKGYQVVGTVSVVVKKSVGDSMKEQEKDPSILRKTQAISSLMPYLSYWKELFPEPQLKIVELNAPLHVVDPSILRQVCEGAFCVYHSTTIPSVTPTIQQEPQTEEQAEEMFYKPAVEGTKKVLEVCEGCGVNRVIITSGVATVFNPYNPPRSGIVSECDWNQSSKLSEPLGAFRISKVKAERFAWEFCRYLTSDHKIQLVTILPTFVIGPLLPIHAFKDEKERDVTCSPSSTMGGIPILSVLKQAALEHDEEFLNKEKEAMFENILSNMLTELTQTHESVERVRRAFLSGSIQEIYRLLILHEETPSIFNSLNVGFVDVRDVARCHLLALETKQAKGNRFICCNATLPFIDTLQKIATEMIETFHLRHVNSNLNVEFEPSVENITPMKKIDGSKAEKILGLKYTPLDQTIREMIQSFIDWKLVTVSRRGSECVVEKEAFSSSTEEQKMEPMGPSISSSSSSSAASVGGLETLELNKQKQLATTTTATPPPSPQTNVVATTTSEISSASPLPTEQDQNDHIIAAQEEKAPQEGISQESTPSKSSLEEQKEKFTVIAETLYP</sequence>
<feature type="compositionally biased region" description="Polar residues" evidence="2">
    <location>
        <begin position="547"/>
        <end position="566"/>
    </location>
</feature>